<organism evidence="2 3">
    <name type="scientific">Pedobacter fastidiosus</name>
    <dbReference type="NCBI Taxonomy" id="2765361"/>
    <lineage>
        <taxon>Bacteria</taxon>
        <taxon>Pseudomonadati</taxon>
        <taxon>Bacteroidota</taxon>
        <taxon>Sphingobacteriia</taxon>
        <taxon>Sphingobacteriales</taxon>
        <taxon>Sphingobacteriaceae</taxon>
        <taxon>Pedobacter</taxon>
    </lineage>
</organism>
<dbReference type="RefSeq" id="WP_187073050.1">
    <property type="nucleotide sequence ID" value="NZ_JACRYL010000023.1"/>
</dbReference>
<protein>
    <submittedName>
        <fullName evidence="2">AraC family transcriptional regulator</fullName>
    </submittedName>
</protein>
<accession>A0ABR7KX76</accession>
<dbReference type="Proteomes" id="UP000652755">
    <property type="component" value="Unassembled WGS sequence"/>
</dbReference>
<dbReference type="SMART" id="SM00342">
    <property type="entry name" value="HTH_ARAC"/>
    <property type="match status" value="1"/>
</dbReference>
<proteinExistence type="predicted"/>
<dbReference type="Pfam" id="PF12833">
    <property type="entry name" value="HTH_18"/>
    <property type="match status" value="1"/>
</dbReference>
<evidence type="ECO:0000259" key="1">
    <source>
        <dbReference type="PROSITE" id="PS01124"/>
    </source>
</evidence>
<gene>
    <name evidence="2" type="ORF">H7U22_19580</name>
</gene>
<dbReference type="InterPro" id="IPR046532">
    <property type="entry name" value="DUF6597"/>
</dbReference>
<reference evidence="2 3" key="1">
    <citation type="submission" date="2020-08" db="EMBL/GenBank/DDBJ databases">
        <authorList>
            <person name="Sun Q."/>
            <person name="Inoue M."/>
        </authorList>
    </citation>
    <scope>NUCLEOTIDE SEQUENCE [LARGE SCALE GENOMIC DNA]</scope>
    <source>
        <strain evidence="2 3">CCM 8938</strain>
    </source>
</reference>
<evidence type="ECO:0000313" key="3">
    <source>
        <dbReference type="Proteomes" id="UP000652755"/>
    </source>
</evidence>
<dbReference type="PROSITE" id="PS01124">
    <property type="entry name" value="HTH_ARAC_FAMILY_2"/>
    <property type="match status" value="1"/>
</dbReference>
<dbReference type="Pfam" id="PF20240">
    <property type="entry name" value="DUF6597"/>
    <property type="match status" value="1"/>
</dbReference>
<dbReference type="EMBL" id="JACRYL010000023">
    <property type="protein sequence ID" value="MBC6112630.1"/>
    <property type="molecule type" value="Genomic_DNA"/>
</dbReference>
<sequence>MPANLYIVCKQKEAMEQTDKDGTLFLVEEPLEEVINSFYHLFVAPEAESITRHVCPNLEMMLVFSFGVPIRISFHNNPLYIEVTRRTAVIGPLRQMLNYELLAGADALVVNFKFNGFQRLFGMPLTGLTGVGTTGAEILTDDGRFDRLWEELAALPSAEQRVGLLKRSALGLLKENDQVIQAVIGNLARFFNPCVDPVKAIAADTRLSERSIQLKFQKHTGYSVKELLRFLRFKEVVAYILARSNQKIAVFDLIAIHDYHDQSHLIKDFQYFLGMAPQQFIKNLNNGSFCVVNDTYPAQP</sequence>
<evidence type="ECO:0000313" key="2">
    <source>
        <dbReference type="EMBL" id="MBC6112630.1"/>
    </source>
</evidence>
<comment type="caution">
    <text evidence="2">The sequence shown here is derived from an EMBL/GenBank/DDBJ whole genome shotgun (WGS) entry which is preliminary data.</text>
</comment>
<keyword evidence="3" id="KW-1185">Reference proteome</keyword>
<name>A0ABR7KX76_9SPHI</name>
<dbReference type="InterPro" id="IPR018060">
    <property type="entry name" value="HTH_AraC"/>
</dbReference>
<feature type="domain" description="HTH araC/xylS-type" evidence="1">
    <location>
        <begin position="177"/>
        <end position="283"/>
    </location>
</feature>
<dbReference type="Gene3D" id="1.10.10.60">
    <property type="entry name" value="Homeodomain-like"/>
    <property type="match status" value="1"/>
</dbReference>